<feature type="transmembrane region" description="Helical" evidence="1">
    <location>
        <begin position="61"/>
        <end position="82"/>
    </location>
</feature>
<comment type="caution">
    <text evidence="2">The sequence shown here is derived from an EMBL/GenBank/DDBJ whole genome shotgun (WGS) entry which is preliminary data.</text>
</comment>
<evidence type="ECO:0000256" key="1">
    <source>
        <dbReference type="SAM" id="Phobius"/>
    </source>
</evidence>
<evidence type="ECO:0000313" key="2">
    <source>
        <dbReference type="EMBL" id="OGY24059.1"/>
    </source>
</evidence>
<accession>A0A1G1W8R6</accession>
<keyword evidence="1" id="KW-1133">Transmembrane helix</keyword>
<gene>
    <name evidence="2" type="ORF">A2172_00750</name>
</gene>
<keyword evidence="1" id="KW-0812">Transmembrane</keyword>
<dbReference type="STRING" id="1802593.A2172_00750"/>
<proteinExistence type="predicted"/>
<keyword evidence="1" id="KW-0472">Membrane</keyword>
<dbReference type="AlphaFoldDB" id="A0A1G1W8R6"/>
<dbReference type="EMBL" id="MHCP01000015">
    <property type="protein sequence ID" value="OGY24059.1"/>
    <property type="molecule type" value="Genomic_DNA"/>
</dbReference>
<dbReference type="Pfam" id="PF18901">
    <property type="entry name" value="DUF5657"/>
    <property type="match status" value="1"/>
</dbReference>
<name>A0A1G1W8R6_9BACT</name>
<organism evidence="2 3">
    <name type="scientific">Candidatus Woykebacteria bacterium RBG_13_40_15</name>
    <dbReference type="NCBI Taxonomy" id="1802593"/>
    <lineage>
        <taxon>Bacteria</taxon>
        <taxon>Candidatus Woykeibacteriota</taxon>
    </lineage>
</organism>
<feature type="transmembrane region" description="Helical" evidence="1">
    <location>
        <begin position="20"/>
        <end position="41"/>
    </location>
</feature>
<evidence type="ECO:0000313" key="3">
    <source>
        <dbReference type="Proteomes" id="UP000176631"/>
    </source>
</evidence>
<reference evidence="2 3" key="1">
    <citation type="journal article" date="2016" name="Nat. Commun.">
        <title>Thousands of microbial genomes shed light on interconnected biogeochemical processes in an aquifer system.</title>
        <authorList>
            <person name="Anantharaman K."/>
            <person name="Brown C.T."/>
            <person name="Hug L.A."/>
            <person name="Sharon I."/>
            <person name="Castelle C.J."/>
            <person name="Probst A.J."/>
            <person name="Thomas B.C."/>
            <person name="Singh A."/>
            <person name="Wilkins M.J."/>
            <person name="Karaoz U."/>
            <person name="Brodie E.L."/>
            <person name="Williams K.H."/>
            <person name="Hubbard S.S."/>
            <person name="Banfield J.F."/>
        </authorList>
    </citation>
    <scope>NUCLEOTIDE SEQUENCE [LARGE SCALE GENOMIC DNA]</scope>
</reference>
<sequence length="83" mass="9456">MKIELFNLTKINLENLNFDFLTVLFLSFVLGMYLIFSFLVYKQVRVLNKNIQTNTGIVLDALSLANLLGAVVIFIFAVSLLIR</sequence>
<protein>
    <submittedName>
        <fullName evidence="2">Uncharacterized protein</fullName>
    </submittedName>
</protein>
<dbReference type="Proteomes" id="UP000176631">
    <property type="component" value="Unassembled WGS sequence"/>
</dbReference>
<dbReference type="InterPro" id="IPR043716">
    <property type="entry name" value="DUF5657"/>
</dbReference>